<dbReference type="PANTHER" id="PTHR12784">
    <property type="entry name" value="STEERIN"/>
    <property type="match status" value="1"/>
</dbReference>
<evidence type="ECO:0000256" key="2">
    <source>
        <dbReference type="SAM" id="MobiDB-lite"/>
    </source>
</evidence>
<evidence type="ECO:0000313" key="5">
    <source>
        <dbReference type="Proteomes" id="UP000233556"/>
    </source>
</evidence>
<dbReference type="PANTHER" id="PTHR12784:SF6">
    <property type="entry name" value="NEURON NAVIGATOR 2"/>
    <property type="match status" value="1"/>
</dbReference>
<organism evidence="4 5">
    <name type="scientific">Limosa lapponica baueri</name>
    <dbReference type="NCBI Taxonomy" id="1758121"/>
    <lineage>
        <taxon>Eukaryota</taxon>
        <taxon>Metazoa</taxon>
        <taxon>Chordata</taxon>
        <taxon>Craniata</taxon>
        <taxon>Vertebrata</taxon>
        <taxon>Euteleostomi</taxon>
        <taxon>Archelosauria</taxon>
        <taxon>Archosauria</taxon>
        <taxon>Dinosauria</taxon>
        <taxon>Saurischia</taxon>
        <taxon>Theropoda</taxon>
        <taxon>Coelurosauria</taxon>
        <taxon>Aves</taxon>
        <taxon>Neognathae</taxon>
        <taxon>Neoaves</taxon>
        <taxon>Charadriiformes</taxon>
        <taxon>Scolopacidae</taxon>
        <taxon>Limosa</taxon>
    </lineage>
</organism>
<keyword evidence="5" id="KW-1185">Reference proteome</keyword>
<gene>
    <name evidence="4" type="ORF">llap_14387</name>
</gene>
<keyword evidence="1" id="KW-0175">Coiled coil</keyword>
<evidence type="ECO:0000313" key="4">
    <source>
        <dbReference type="EMBL" id="PKU35308.1"/>
    </source>
</evidence>
<reference evidence="5" key="2">
    <citation type="submission" date="2017-12" db="EMBL/GenBank/DDBJ databases">
        <title>Genome sequence of the Bar-tailed Godwit (Limosa lapponica baueri).</title>
        <authorList>
            <person name="Lima N.C.B."/>
            <person name="Parody-Merino A.M."/>
            <person name="Battley P.F."/>
            <person name="Fidler A.E."/>
            <person name="Prosdocimi F."/>
        </authorList>
    </citation>
    <scope>NUCLEOTIDE SEQUENCE [LARGE SCALE GENOMIC DNA]</scope>
</reference>
<dbReference type="SUPFAM" id="SSF52540">
    <property type="entry name" value="P-loop containing nucleoside triphosphate hydrolases"/>
    <property type="match status" value="2"/>
</dbReference>
<dbReference type="Pfam" id="PF25408">
    <property type="entry name" value="AAA_lid_NAV1"/>
    <property type="match status" value="1"/>
</dbReference>
<feature type="domain" description="CortBP2/NAV1-like AAA+ ATPase lid" evidence="3">
    <location>
        <begin position="229"/>
        <end position="317"/>
    </location>
</feature>
<accession>A0A2I0TND5</accession>
<feature type="region of interest" description="Disordered" evidence="2">
    <location>
        <begin position="368"/>
        <end position="397"/>
    </location>
</feature>
<proteinExistence type="predicted"/>
<feature type="region of interest" description="Disordered" evidence="2">
    <location>
        <begin position="63"/>
        <end position="93"/>
    </location>
</feature>
<dbReference type="AlphaFoldDB" id="A0A2I0TND5"/>
<sequence length="397" mass="44748">MSISECTDSEAETVMQLRNELRDKEMKLTDIRLEALSSAHQLDQLREAMNRMQSEIEKLKAENDRLKSENHGSCSRAQSQVSISSSPRHSVGLSQHSLNLTESTSLDMLLDDTGDGSARKEGGRHVKIVVSFQDEMKWKEVSCVSSPALKCICENSLDGLVFESLIPKPILQRYVSLLMEHRRIILSGPSGTGKTYLANRLSEYMVLREGRELADGIIATFNVDHKSSKVWQHLNKFLEAHSSSDVTIGPRLFLSCPIDVDGSRVWFTDLWNYSIIPYLLEAVREGLQLYGRRAPWEDPAKWVMDTYPWAATPQHHEWPPLLQLRPEDVGFDGYSMSREGSTSKQVPVSDAEGDPLMNMLMRLQEAANYSSPQSYDSDSNSNSHHDDILDSSLESTL</sequence>
<dbReference type="Proteomes" id="UP000233556">
    <property type="component" value="Unassembled WGS sequence"/>
</dbReference>
<reference evidence="5" key="1">
    <citation type="submission" date="2017-11" db="EMBL/GenBank/DDBJ databases">
        <authorList>
            <person name="Lima N.C."/>
            <person name="Parody-Merino A.M."/>
            <person name="Battley P.F."/>
            <person name="Fidler A.E."/>
            <person name="Prosdocimi F."/>
        </authorList>
    </citation>
    <scope>NUCLEOTIDE SEQUENCE [LARGE SCALE GENOMIC DNA]</scope>
</reference>
<feature type="compositionally biased region" description="Low complexity" evidence="2">
    <location>
        <begin position="73"/>
        <end position="91"/>
    </location>
</feature>
<evidence type="ECO:0000259" key="3">
    <source>
        <dbReference type="Pfam" id="PF25408"/>
    </source>
</evidence>
<name>A0A2I0TND5_LIMLA</name>
<dbReference type="EMBL" id="KZ508352">
    <property type="protein sequence ID" value="PKU35308.1"/>
    <property type="molecule type" value="Genomic_DNA"/>
</dbReference>
<dbReference type="OrthoDB" id="2161974at2759"/>
<evidence type="ECO:0000256" key="1">
    <source>
        <dbReference type="ARBA" id="ARBA00023054"/>
    </source>
</evidence>
<dbReference type="InterPro" id="IPR057568">
    <property type="entry name" value="CortBP2_NAV1-like_AAA_lid"/>
</dbReference>
<dbReference type="InterPro" id="IPR039041">
    <property type="entry name" value="Nav/unc-53"/>
</dbReference>
<dbReference type="InterPro" id="IPR027417">
    <property type="entry name" value="P-loop_NTPase"/>
</dbReference>
<dbReference type="GO" id="GO:0022008">
    <property type="term" value="P:neurogenesis"/>
    <property type="evidence" value="ECO:0007669"/>
    <property type="project" value="InterPro"/>
</dbReference>
<feature type="compositionally biased region" description="Low complexity" evidence="2">
    <location>
        <begin position="369"/>
        <end position="382"/>
    </location>
</feature>
<protein>
    <recommendedName>
        <fullName evidence="3">CortBP2/NAV1-like AAA+ ATPase lid domain-containing protein</fullName>
    </recommendedName>
</protein>